<dbReference type="InterPro" id="IPR003749">
    <property type="entry name" value="ThiS/MoaD-like"/>
</dbReference>
<dbReference type="PANTHER" id="PTHR33359">
    <property type="entry name" value="MOLYBDOPTERIN SYNTHASE SULFUR CARRIER SUBUNIT"/>
    <property type="match status" value="1"/>
</dbReference>
<sequence length="81" mass="8211">MNVCIKLFALTRDLAGTDEVSLELDAPVTIAAVRSALGEAVPALQPVLPSCAFAVDNEYAGNTAEIEPGAEVACLPPVSGG</sequence>
<gene>
    <name evidence="4" type="ORF">C5Y93_28740</name>
</gene>
<comment type="caution">
    <text evidence="4">The sequence shown here is derived from an EMBL/GenBank/DDBJ whole genome shotgun (WGS) entry which is preliminary data.</text>
</comment>
<dbReference type="InterPro" id="IPR012675">
    <property type="entry name" value="Beta-grasp_dom_sf"/>
</dbReference>
<evidence type="ECO:0000256" key="3">
    <source>
        <dbReference type="ARBA" id="ARBA00024247"/>
    </source>
</evidence>
<dbReference type="SUPFAM" id="SSF54285">
    <property type="entry name" value="MoaD/ThiS"/>
    <property type="match status" value="1"/>
</dbReference>
<dbReference type="GO" id="GO:1990133">
    <property type="term" value="C:molybdopterin adenylyltransferase complex"/>
    <property type="evidence" value="ECO:0007669"/>
    <property type="project" value="TreeGrafter"/>
</dbReference>
<dbReference type="Proteomes" id="UP000237819">
    <property type="component" value="Unassembled WGS sequence"/>
</dbReference>
<dbReference type="OrthoDB" id="7066694at2"/>
<name>A0A2S8GCY5_9BACT</name>
<dbReference type="CDD" id="cd00754">
    <property type="entry name" value="Ubl_MoaD"/>
    <property type="match status" value="1"/>
</dbReference>
<accession>A0A2S8GCY5</accession>
<dbReference type="EMBL" id="PUHZ01000025">
    <property type="protein sequence ID" value="PQO42326.1"/>
    <property type="molecule type" value="Genomic_DNA"/>
</dbReference>
<dbReference type="InterPro" id="IPR016155">
    <property type="entry name" value="Mopterin_synth/thiamin_S_b"/>
</dbReference>
<keyword evidence="1" id="KW-0547">Nucleotide-binding</keyword>
<dbReference type="UniPathway" id="UPA00344"/>
<dbReference type="RefSeq" id="WP_105338907.1">
    <property type="nucleotide sequence ID" value="NZ_PUHZ01000025.1"/>
</dbReference>
<protein>
    <recommendedName>
        <fullName evidence="3">Molybdopterin synthase sulfur carrier subunit</fullName>
    </recommendedName>
</protein>
<dbReference type="PANTHER" id="PTHR33359:SF1">
    <property type="entry name" value="MOLYBDOPTERIN SYNTHASE SULFUR CARRIER SUBUNIT"/>
    <property type="match status" value="1"/>
</dbReference>
<dbReference type="Pfam" id="PF02597">
    <property type="entry name" value="ThiS"/>
    <property type="match status" value="1"/>
</dbReference>
<proteinExistence type="inferred from homology"/>
<organism evidence="4 5">
    <name type="scientific">Blastopirellula marina</name>
    <dbReference type="NCBI Taxonomy" id="124"/>
    <lineage>
        <taxon>Bacteria</taxon>
        <taxon>Pseudomonadati</taxon>
        <taxon>Planctomycetota</taxon>
        <taxon>Planctomycetia</taxon>
        <taxon>Pirellulales</taxon>
        <taxon>Pirellulaceae</taxon>
        <taxon>Blastopirellula</taxon>
    </lineage>
</organism>
<reference evidence="4 5" key="1">
    <citation type="submission" date="2018-02" db="EMBL/GenBank/DDBJ databases">
        <title>Comparative genomes isolates from brazilian mangrove.</title>
        <authorList>
            <person name="Araujo J.E."/>
            <person name="Taketani R.G."/>
            <person name="Silva M.C.P."/>
            <person name="Loureco M.V."/>
            <person name="Andreote F.D."/>
        </authorList>
    </citation>
    <scope>NUCLEOTIDE SEQUENCE [LARGE SCALE GENOMIC DNA]</scope>
    <source>
        <strain evidence="4 5">Nap-Phe MGV</strain>
    </source>
</reference>
<evidence type="ECO:0000256" key="2">
    <source>
        <dbReference type="ARBA" id="ARBA00024200"/>
    </source>
</evidence>
<dbReference type="InterPro" id="IPR044672">
    <property type="entry name" value="MOCS2A"/>
</dbReference>
<evidence type="ECO:0000256" key="1">
    <source>
        <dbReference type="ARBA" id="ARBA00022741"/>
    </source>
</evidence>
<evidence type="ECO:0000313" key="5">
    <source>
        <dbReference type="Proteomes" id="UP000237819"/>
    </source>
</evidence>
<comment type="similarity">
    <text evidence="2">Belongs to the MoaD family.</text>
</comment>
<dbReference type="AlphaFoldDB" id="A0A2S8GCY5"/>
<dbReference type="Gene3D" id="3.10.20.30">
    <property type="match status" value="1"/>
</dbReference>
<dbReference type="GO" id="GO:0006777">
    <property type="term" value="P:Mo-molybdopterin cofactor biosynthetic process"/>
    <property type="evidence" value="ECO:0007669"/>
    <property type="project" value="InterPro"/>
</dbReference>
<evidence type="ECO:0000313" key="4">
    <source>
        <dbReference type="EMBL" id="PQO42326.1"/>
    </source>
</evidence>
<dbReference type="GO" id="GO:0000166">
    <property type="term" value="F:nucleotide binding"/>
    <property type="evidence" value="ECO:0007669"/>
    <property type="project" value="UniProtKB-KW"/>
</dbReference>